<evidence type="ECO:0000313" key="2">
    <source>
        <dbReference type="EMBL" id="CBN78415.1"/>
    </source>
</evidence>
<sequence>MAVFPRVQQQGRHGSRGGGRGTASSSSSSVTATKTTTPRRTVTAKKRASSSVRSSPRLHLTQKRTPANARRGSGPVGNRFASNQRQSTKAKGRTSSVGAHRDSSGGSTASGKAAKAASAAAGGGARKKSSPADDVAKVMIDLKGDSTAVIDKAMGKVEAECGTFVMTVLESCSAGVSGREEHDETAAAALREIETRQASLASRRSEMLKEVESNSSNLSAVVERCRAALDSLQQAESRKLKSGLDRATGTKS</sequence>
<gene>
    <name evidence="2" type="ORF">Esi_0113_0057</name>
</gene>
<dbReference type="Proteomes" id="UP000002630">
    <property type="component" value="Linkage Group LG23"/>
</dbReference>
<dbReference type="EMBL" id="FN649748">
    <property type="protein sequence ID" value="CBN78415.1"/>
    <property type="molecule type" value="Genomic_DNA"/>
</dbReference>
<dbReference type="InParanoid" id="D8LD48"/>
<dbReference type="AlphaFoldDB" id="D8LD48"/>
<feature type="region of interest" description="Disordered" evidence="1">
    <location>
        <begin position="1"/>
        <end position="133"/>
    </location>
</feature>
<evidence type="ECO:0000256" key="1">
    <source>
        <dbReference type="SAM" id="MobiDB-lite"/>
    </source>
</evidence>
<dbReference type="OrthoDB" id="10431807at2759"/>
<keyword evidence="3" id="KW-1185">Reference proteome</keyword>
<feature type="compositionally biased region" description="Low complexity" evidence="1">
    <location>
        <begin position="104"/>
        <end position="120"/>
    </location>
</feature>
<accession>D8LD48</accession>
<proteinExistence type="predicted"/>
<reference evidence="2 3" key="1">
    <citation type="journal article" date="2010" name="Nature">
        <title>The Ectocarpus genome and the independent evolution of multicellularity in brown algae.</title>
        <authorList>
            <person name="Cock J.M."/>
            <person name="Sterck L."/>
            <person name="Rouze P."/>
            <person name="Scornet D."/>
            <person name="Allen A.E."/>
            <person name="Amoutzias G."/>
            <person name="Anthouard V."/>
            <person name="Artiguenave F."/>
            <person name="Aury J.M."/>
            <person name="Badger J.H."/>
            <person name="Beszteri B."/>
            <person name="Billiau K."/>
            <person name="Bonnet E."/>
            <person name="Bothwell J.H."/>
            <person name="Bowler C."/>
            <person name="Boyen C."/>
            <person name="Brownlee C."/>
            <person name="Carrano C.J."/>
            <person name="Charrier B."/>
            <person name="Cho G.Y."/>
            <person name="Coelho S.M."/>
            <person name="Collen J."/>
            <person name="Corre E."/>
            <person name="Da Silva C."/>
            <person name="Delage L."/>
            <person name="Delaroque N."/>
            <person name="Dittami S.M."/>
            <person name="Doulbeau S."/>
            <person name="Elias M."/>
            <person name="Farnham G."/>
            <person name="Gachon C.M."/>
            <person name="Gschloessl B."/>
            <person name="Heesch S."/>
            <person name="Jabbari K."/>
            <person name="Jubin C."/>
            <person name="Kawai H."/>
            <person name="Kimura K."/>
            <person name="Kloareg B."/>
            <person name="Kupper F.C."/>
            <person name="Lang D."/>
            <person name="Le Bail A."/>
            <person name="Leblanc C."/>
            <person name="Lerouge P."/>
            <person name="Lohr M."/>
            <person name="Lopez P.J."/>
            <person name="Martens C."/>
            <person name="Maumus F."/>
            <person name="Michel G."/>
            <person name="Miranda-Saavedra D."/>
            <person name="Morales J."/>
            <person name="Moreau H."/>
            <person name="Motomura T."/>
            <person name="Nagasato C."/>
            <person name="Napoli C.A."/>
            <person name="Nelson D.R."/>
            <person name="Nyvall-Collen P."/>
            <person name="Peters A.F."/>
            <person name="Pommier C."/>
            <person name="Potin P."/>
            <person name="Poulain J."/>
            <person name="Quesneville H."/>
            <person name="Read B."/>
            <person name="Rensing S.A."/>
            <person name="Ritter A."/>
            <person name="Rousvoal S."/>
            <person name="Samanta M."/>
            <person name="Samson G."/>
            <person name="Schroeder D.C."/>
            <person name="Segurens B."/>
            <person name="Strittmatter M."/>
            <person name="Tonon T."/>
            <person name="Tregear J.W."/>
            <person name="Valentin K."/>
            <person name="von Dassow P."/>
            <person name="Yamagishi T."/>
            <person name="Van de Peer Y."/>
            <person name="Wincker P."/>
        </authorList>
    </citation>
    <scope>NUCLEOTIDE SEQUENCE [LARGE SCALE GENOMIC DNA]</scope>
    <source>
        <strain evidence="3">Ec32 / CCAP1310/4</strain>
    </source>
</reference>
<protein>
    <submittedName>
        <fullName evidence="2">Uncharacterized protein</fullName>
    </submittedName>
</protein>
<feature type="compositionally biased region" description="Low complexity" evidence="1">
    <location>
        <begin position="1"/>
        <end position="12"/>
    </location>
</feature>
<evidence type="ECO:0000313" key="3">
    <source>
        <dbReference type="Proteomes" id="UP000002630"/>
    </source>
</evidence>
<name>D8LD48_ECTSI</name>
<feature type="compositionally biased region" description="Polar residues" evidence="1">
    <location>
        <begin position="80"/>
        <end position="97"/>
    </location>
</feature>
<feature type="compositionally biased region" description="Low complexity" evidence="1">
    <location>
        <begin position="22"/>
        <end position="41"/>
    </location>
</feature>
<organism evidence="2 3">
    <name type="scientific">Ectocarpus siliculosus</name>
    <name type="common">Brown alga</name>
    <name type="synonym">Conferva siliculosa</name>
    <dbReference type="NCBI Taxonomy" id="2880"/>
    <lineage>
        <taxon>Eukaryota</taxon>
        <taxon>Sar</taxon>
        <taxon>Stramenopiles</taxon>
        <taxon>Ochrophyta</taxon>
        <taxon>PX clade</taxon>
        <taxon>Phaeophyceae</taxon>
        <taxon>Ectocarpales</taxon>
        <taxon>Ectocarpaceae</taxon>
        <taxon>Ectocarpus</taxon>
    </lineage>
</organism>
<dbReference type="EMBL" id="FN647822">
    <property type="protein sequence ID" value="CBN78415.1"/>
    <property type="molecule type" value="Genomic_DNA"/>
</dbReference>